<dbReference type="OrthoDB" id="9783873at2"/>
<accession>A0A1T4NXC8</accession>
<dbReference type="RefSeq" id="WP_078712182.1">
    <property type="nucleotide sequence ID" value="NZ_FUWY01000005.1"/>
</dbReference>
<dbReference type="STRING" id="118967.SAMN02745191_1776"/>
<evidence type="ECO:0000313" key="3">
    <source>
        <dbReference type="Proteomes" id="UP000243297"/>
    </source>
</evidence>
<reference evidence="3" key="1">
    <citation type="submission" date="2017-02" db="EMBL/GenBank/DDBJ databases">
        <authorList>
            <person name="Varghese N."/>
            <person name="Submissions S."/>
        </authorList>
    </citation>
    <scope>NUCLEOTIDE SEQUENCE [LARGE SCALE GENOMIC DNA]</scope>
    <source>
        <strain evidence="3">ATCC 25662</strain>
    </source>
</reference>
<dbReference type="AlphaFoldDB" id="A0A1T4NXC8"/>
<gene>
    <name evidence="2" type="ORF">SAMN02745191_1776</name>
</gene>
<organism evidence="2 3">
    <name type="scientific">Anaerorhabdus furcosa</name>
    <dbReference type="NCBI Taxonomy" id="118967"/>
    <lineage>
        <taxon>Bacteria</taxon>
        <taxon>Bacillati</taxon>
        <taxon>Bacillota</taxon>
        <taxon>Erysipelotrichia</taxon>
        <taxon>Erysipelotrichales</taxon>
        <taxon>Erysipelotrichaceae</taxon>
        <taxon>Anaerorhabdus</taxon>
    </lineage>
</organism>
<name>A0A1T4NXC8_9FIRM</name>
<feature type="domain" description="DUF2779" evidence="1">
    <location>
        <begin position="296"/>
        <end position="418"/>
    </location>
</feature>
<dbReference type="SUPFAM" id="SSF53098">
    <property type="entry name" value="Ribonuclease H-like"/>
    <property type="match status" value="1"/>
</dbReference>
<evidence type="ECO:0000259" key="1">
    <source>
        <dbReference type="Pfam" id="PF11074"/>
    </source>
</evidence>
<dbReference type="Proteomes" id="UP000243297">
    <property type="component" value="Unassembled WGS sequence"/>
</dbReference>
<dbReference type="Pfam" id="PF11074">
    <property type="entry name" value="DUF2779"/>
    <property type="match status" value="1"/>
</dbReference>
<evidence type="ECO:0000313" key="2">
    <source>
        <dbReference type="EMBL" id="SJZ83871.1"/>
    </source>
</evidence>
<dbReference type="InterPro" id="IPR021301">
    <property type="entry name" value="DUF2779"/>
</dbReference>
<dbReference type="InterPro" id="IPR012337">
    <property type="entry name" value="RNaseH-like_sf"/>
</dbReference>
<keyword evidence="3" id="KW-1185">Reference proteome</keyword>
<proteinExistence type="predicted"/>
<protein>
    <recommendedName>
        <fullName evidence="1">DUF2779 domain-containing protein</fullName>
    </recommendedName>
</protein>
<dbReference type="EMBL" id="FUWY01000005">
    <property type="protein sequence ID" value="SJZ83871.1"/>
    <property type="molecule type" value="Genomic_DNA"/>
</dbReference>
<sequence length="492" mass="58148">MYHISDVKKYLRCPKLFWLSHYEEPLPFNSFVRLDEAVTTLACEKLGITDCFLGARGDEASLALKAMENNEWIVKGRFEAKQLRVKIPFLHKTEQGWDVYFLFCGNRPKDDDMNFYCSSIWVLEENEIDIHNIYILHFDENYVRGDELDPHQLFQITEEFFNDKGNPSKNIKDTVFKRLRNLEDTLNGMDEILKRDVVECTRQNKCTKKNKCRFYDKCFPNELEVDADSILTLVSSQHKYAMHHEGRLKLKDVDLDRIEGSRQQFAQIRASQNDGLYVDYYSLKTWIEEIKYPITFLDFEWETYAIPPFKGMKPYDVLPFEYSIHILHEDGTIEHKEYLGTRDCRRHVVENLIQDIPNEGTIVAYNAEGAEKIRLKEMAAQFPEHAKDLMNLYSRLVDLAFPFVIGAVYDVRMRGYYSLKVLMSLMENQSGYQDLDIHQGMDAVFQWRLLDREDDEVDSEEIRTHLIEYCSMDTYAMVVVYKWLMSLVHERI</sequence>